<evidence type="ECO:0000259" key="3">
    <source>
        <dbReference type="Pfam" id="PF00892"/>
    </source>
</evidence>
<feature type="transmembrane region" description="Helical" evidence="2">
    <location>
        <begin position="232"/>
        <end position="250"/>
    </location>
</feature>
<feature type="domain" description="EamA" evidence="3">
    <location>
        <begin position="146"/>
        <end position="272"/>
    </location>
</feature>
<comment type="similarity">
    <text evidence="1">Belongs to the EamA transporter family.</text>
</comment>
<dbReference type="Proteomes" id="UP000659630">
    <property type="component" value="Unassembled WGS sequence"/>
</dbReference>
<sequence>MRREAAQAEDGRKKVLAAALMFSISGVCVKLIPWSPLAINGARGAVGALVMGLWFAGTGHRFRLNGAVLTGALALCLTNILYVFSTKLTTAANAILLQYTSPIFVVLLLWLGFGKRPRRLDLTACFFVFCGILFFFFDSLTADSLLGNFLGLASGLTYAGVFLVNLLPGADSMSSFLLAQLMGAALGAPFLLGERSFPPAALAAAALMGVFQIGLGFLLLSQGLAVTPAVTANLICAVEPILNPTLVALLCGERPGRFALVGAVIVLAGVIGYNVMNGRPGARGQGGAG</sequence>
<keyword evidence="2" id="KW-0812">Transmembrane</keyword>
<dbReference type="Pfam" id="PF00892">
    <property type="entry name" value="EamA"/>
    <property type="match status" value="2"/>
</dbReference>
<feature type="transmembrane region" description="Helical" evidence="2">
    <location>
        <begin position="15"/>
        <end position="32"/>
    </location>
</feature>
<keyword evidence="5" id="KW-1185">Reference proteome</keyword>
<comment type="caution">
    <text evidence="4">The sequence shown here is derived from an EMBL/GenBank/DDBJ whole genome shotgun (WGS) entry which is preliminary data.</text>
</comment>
<keyword evidence="2" id="KW-0472">Membrane</keyword>
<feature type="transmembrane region" description="Helical" evidence="2">
    <location>
        <begin position="120"/>
        <end position="137"/>
    </location>
</feature>
<evidence type="ECO:0000256" key="1">
    <source>
        <dbReference type="ARBA" id="ARBA00007362"/>
    </source>
</evidence>
<reference evidence="4" key="1">
    <citation type="submission" date="2020-08" db="EMBL/GenBank/DDBJ databases">
        <title>Genome public.</title>
        <authorList>
            <person name="Liu C."/>
            <person name="Sun Q."/>
        </authorList>
    </citation>
    <scope>NUCLEOTIDE SEQUENCE</scope>
    <source>
        <strain evidence="4">BX8</strain>
    </source>
</reference>
<gene>
    <name evidence="4" type="ORF">H8S23_13460</name>
</gene>
<feature type="transmembrane region" description="Helical" evidence="2">
    <location>
        <begin position="199"/>
        <end position="220"/>
    </location>
</feature>
<evidence type="ECO:0000256" key="2">
    <source>
        <dbReference type="SAM" id="Phobius"/>
    </source>
</evidence>
<dbReference type="InterPro" id="IPR000620">
    <property type="entry name" value="EamA_dom"/>
</dbReference>
<dbReference type="GO" id="GO:0016020">
    <property type="term" value="C:membrane"/>
    <property type="evidence" value="ECO:0007669"/>
    <property type="project" value="InterPro"/>
</dbReference>
<accession>A0A923L2C7</accession>
<feature type="domain" description="EamA" evidence="3">
    <location>
        <begin position="15"/>
        <end position="136"/>
    </location>
</feature>
<protein>
    <submittedName>
        <fullName evidence="4">EamA family transporter</fullName>
    </submittedName>
</protein>
<dbReference type="EMBL" id="JACONZ010000005">
    <property type="protein sequence ID" value="MBC5582516.1"/>
    <property type="molecule type" value="Genomic_DNA"/>
</dbReference>
<dbReference type="SUPFAM" id="SSF103481">
    <property type="entry name" value="Multidrug resistance efflux transporter EmrE"/>
    <property type="match status" value="2"/>
</dbReference>
<evidence type="ECO:0000313" key="4">
    <source>
        <dbReference type="EMBL" id="MBC5582516.1"/>
    </source>
</evidence>
<proteinExistence type="inferred from homology"/>
<feature type="transmembrane region" description="Helical" evidence="2">
    <location>
        <begin position="64"/>
        <end position="85"/>
    </location>
</feature>
<dbReference type="PANTHER" id="PTHR22911">
    <property type="entry name" value="ACYL-MALONYL CONDENSING ENZYME-RELATED"/>
    <property type="match status" value="1"/>
</dbReference>
<feature type="transmembrane region" description="Helical" evidence="2">
    <location>
        <begin position="91"/>
        <end position="113"/>
    </location>
</feature>
<evidence type="ECO:0000313" key="5">
    <source>
        <dbReference type="Proteomes" id="UP000659630"/>
    </source>
</evidence>
<organism evidence="4 5">
    <name type="scientific">Anaerofilum hominis</name>
    <dbReference type="NCBI Taxonomy" id="2763016"/>
    <lineage>
        <taxon>Bacteria</taxon>
        <taxon>Bacillati</taxon>
        <taxon>Bacillota</taxon>
        <taxon>Clostridia</taxon>
        <taxon>Eubacteriales</taxon>
        <taxon>Oscillospiraceae</taxon>
        <taxon>Anaerofilum</taxon>
    </lineage>
</organism>
<dbReference type="AlphaFoldDB" id="A0A923L2C7"/>
<feature type="transmembrane region" description="Helical" evidence="2">
    <location>
        <begin position="175"/>
        <end position="193"/>
    </location>
</feature>
<dbReference type="RefSeq" id="WP_186888874.1">
    <property type="nucleotide sequence ID" value="NZ_JACONZ010000005.1"/>
</dbReference>
<feature type="transmembrane region" description="Helical" evidence="2">
    <location>
        <begin position="149"/>
        <end position="168"/>
    </location>
</feature>
<feature type="transmembrane region" description="Helical" evidence="2">
    <location>
        <begin position="256"/>
        <end position="276"/>
    </location>
</feature>
<keyword evidence="2" id="KW-1133">Transmembrane helix</keyword>
<name>A0A923L2C7_9FIRM</name>
<dbReference type="InterPro" id="IPR037185">
    <property type="entry name" value="EmrE-like"/>
</dbReference>